<evidence type="ECO:0000313" key="1">
    <source>
        <dbReference type="EMBL" id="CCQ51748.1"/>
    </source>
</evidence>
<dbReference type="Proteomes" id="UP000018348">
    <property type="component" value="Unassembled WGS sequence"/>
</dbReference>
<evidence type="ECO:0000313" key="2">
    <source>
        <dbReference type="Proteomes" id="UP000018348"/>
    </source>
</evidence>
<dbReference type="AlphaFoldDB" id="T2IFB4"/>
<dbReference type="InterPro" id="IPR026374">
    <property type="entry name" value="Cyano_PEP"/>
</dbReference>
<evidence type="ECO:0008006" key="3">
    <source>
        <dbReference type="Google" id="ProtNLM"/>
    </source>
</evidence>
<dbReference type="NCBIfam" id="TIGR04155">
    <property type="entry name" value="cyano_PEP"/>
    <property type="match status" value="1"/>
</dbReference>
<dbReference type="EMBL" id="CAQK01000520">
    <property type="protein sequence ID" value="CCQ51748.1"/>
    <property type="molecule type" value="Genomic_DNA"/>
</dbReference>
<protein>
    <recommendedName>
        <fullName evidence="3">PEP-CTERM protein-sorting domain-containing protein</fullName>
    </recommendedName>
</protein>
<gene>
    <name evidence="1" type="ORF">CWATWH8502_3543</name>
</gene>
<organism evidence="1 2">
    <name type="scientific">Crocosphaera watsonii WH 8502</name>
    <dbReference type="NCBI Taxonomy" id="423474"/>
    <lineage>
        <taxon>Bacteria</taxon>
        <taxon>Bacillati</taxon>
        <taxon>Cyanobacteriota</taxon>
        <taxon>Cyanophyceae</taxon>
        <taxon>Oscillatoriophycideae</taxon>
        <taxon>Chroococcales</taxon>
        <taxon>Aphanothecaceae</taxon>
        <taxon>Crocosphaera</taxon>
    </lineage>
</organism>
<comment type="caution">
    <text evidence="1">The sequence shown here is derived from an EMBL/GenBank/DDBJ whole genome shotgun (WGS) entry which is preliminary data.</text>
</comment>
<proteinExistence type="predicted"/>
<reference evidence="1 2" key="1">
    <citation type="submission" date="2013-01" db="EMBL/GenBank/DDBJ databases">
        <authorList>
            <person name="Bench S."/>
        </authorList>
    </citation>
    <scope>NUCLEOTIDE SEQUENCE [LARGE SCALE GENOMIC DNA]</scope>
    <source>
        <strain evidence="1 2">WH 8502</strain>
    </source>
</reference>
<accession>T2IFB4</accession>
<name>T2IFB4_CROWT</name>
<sequence>MFLGIILNLVLKPILSSRREEAEGSFARGRRVFKCKLCNLKGGYNMRILYYNKSSCYMNYNYIQILNKLKMKKFLIVSVVTLTSLVMNPALSCKALAISIAATATGSISPPTTSRTELINGDFSITVNSRNPALRLLGDGVTEITHWTFDFTNDPNLSQFPNGGTLNKALLMLTLSPRNTLITTDSTGIPGVKQLKISDSSGVPSIGTTGTITFDLLDFGFTSADILGAFNNPDTNVIPWFYQNDEIISFAKLELYAVPEPLTILGAGTAIAFGTGFKRKLAKVKKK</sequence>
<reference evidence="1 2" key="2">
    <citation type="submission" date="2013-09" db="EMBL/GenBank/DDBJ databases">
        <title>Whole genome comparison of six Crocosphaera watsonii strains with differing phenotypes.</title>
        <authorList>
            <person name="Bench S.R."/>
            <person name="Heller P."/>
            <person name="Frank I."/>
            <person name="Arciniega M."/>
            <person name="Shilova I.N."/>
            <person name="Zehr J.P."/>
        </authorList>
    </citation>
    <scope>NUCLEOTIDE SEQUENCE [LARGE SCALE GENOMIC DNA]</scope>
    <source>
        <strain evidence="1 2">WH 8502</strain>
    </source>
</reference>